<evidence type="ECO:0000313" key="1">
    <source>
        <dbReference type="EMBL" id="MDC2887892.1"/>
    </source>
</evidence>
<organism evidence="1 2">
    <name type="scientific">Psychrosphaera algicola</name>
    <dbReference type="NCBI Taxonomy" id="3023714"/>
    <lineage>
        <taxon>Bacteria</taxon>
        <taxon>Pseudomonadati</taxon>
        <taxon>Pseudomonadota</taxon>
        <taxon>Gammaproteobacteria</taxon>
        <taxon>Alteromonadales</taxon>
        <taxon>Pseudoalteromonadaceae</taxon>
        <taxon>Psychrosphaera</taxon>
    </lineage>
</organism>
<sequence>MHIDKAKKRISKHLKSGFKGYPQITLEYFGQTAACANEVAVQFIFEEGADVQVERFTCEEDARESELIQSTIVKIIERTDVKTVLEIEGVTIL</sequence>
<reference evidence="1 2" key="1">
    <citation type="submission" date="2023-01" db="EMBL/GenBank/DDBJ databases">
        <title>Psychrosphaera sp. nov., isolated from marine algae.</title>
        <authorList>
            <person name="Bayburt H."/>
            <person name="Choi B.J."/>
            <person name="Kim J.M."/>
            <person name="Choi D.G."/>
            <person name="Jeon C.O."/>
        </authorList>
    </citation>
    <scope>NUCLEOTIDE SEQUENCE [LARGE SCALE GENOMIC DNA]</scope>
    <source>
        <strain evidence="1 2">G1-22</strain>
    </source>
</reference>
<proteinExistence type="predicted"/>
<name>A0ABT5F8M8_9GAMM</name>
<comment type="caution">
    <text evidence="1">The sequence shown here is derived from an EMBL/GenBank/DDBJ whole genome shotgun (WGS) entry which is preliminary data.</text>
</comment>
<gene>
    <name evidence="1" type="ORF">PN838_02390</name>
</gene>
<dbReference type="RefSeq" id="WP_215962934.1">
    <property type="nucleotide sequence ID" value="NZ_JAQOMS010000002.1"/>
</dbReference>
<dbReference type="Proteomes" id="UP001528411">
    <property type="component" value="Unassembled WGS sequence"/>
</dbReference>
<accession>A0ABT5F8M8</accession>
<keyword evidence="2" id="KW-1185">Reference proteome</keyword>
<protein>
    <submittedName>
        <fullName evidence="1">Uncharacterized protein</fullName>
    </submittedName>
</protein>
<evidence type="ECO:0000313" key="2">
    <source>
        <dbReference type="Proteomes" id="UP001528411"/>
    </source>
</evidence>
<dbReference type="EMBL" id="JAQOMS010000002">
    <property type="protein sequence ID" value="MDC2887892.1"/>
    <property type="molecule type" value="Genomic_DNA"/>
</dbReference>